<dbReference type="EMBL" id="PUHQ01000016">
    <property type="protein sequence ID" value="KAG0664031.1"/>
    <property type="molecule type" value="Genomic_DNA"/>
</dbReference>
<gene>
    <name evidence="2" type="ORF">C6P46_001891</name>
</gene>
<dbReference type="PANTHER" id="PTHR12398:SF20">
    <property type="entry name" value="PROTEIN PHOSPHATASE 1 REGULATORY INHIBITOR SUBUNIT 2"/>
    <property type="match status" value="1"/>
</dbReference>
<reference evidence="2 3" key="1">
    <citation type="submission" date="2020-11" db="EMBL/GenBank/DDBJ databases">
        <title>Kefir isolates.</title>
        <authorList>
            <person name="Marcisauskas S."/>
            <person name="Kim Y."/>
            <person name="Blasche S."/>
        </authorList>
    </citation>
    <scope>NUCLEOTIDE SEQUENCE [LARGE SCALE GENOMIC DNA]</scope>
    <source>
        <strain evidence="2 3">KR</strain>
    </source>
</reference>
<protein>
    <submittedName>
        <fullName evidence="2">Uncharacterized protein</fullName>
    </submittedName>
</protein>
<feature type="compositionally biased region" description="Basic and acidic residues" evidence="1">
    <location>
        <begin position="155"/>
        <end position="170"/>
    </location>
</feature>
<dbReference type="AlphaFoldDB" id="A0A9P6W3Y7"/>
<dbReference type="Proteomes" id="UP000777482">
    <property type="component" value="Unassembled WGS sequence"/>
</dbReference>
<comment type="caution">
    <text evidence="2">The sequence shown here is derived from an EMBL/GenBank/DDBJ whole genome shotgun (WGS) entry which is preliminary data.</text>
</comment>
<dbReference type="GO" id="GO:0004864">
    <property type="term" value="F:protein phosphatase inhibitor activity"/>
    <property type="evidence" value="ECO:0007669"/>
    <property type="project" value="InterPro"/>
</dbReference>
<feature type="region of interest" description="Disordered" evidence="1">
    <location>
        <begin position="1"/>
        <end position="50"/>
    </location>
</feature>
<evidence type="ECO:0000313" key="2">
    <source>
        <dbReference type="EMBL" id="KAG0664031.1"/>
    </source>
</evidence>
<evidence type="ECO:0000313" key="3">
    <source>
        <dbReference type="Proteomes" id="UP000777482"/>
    </source>
</evidence>
<feature type="compositionally biased region" description="Acidic residues" evidence="1">
    <location>
        <begin position="217"/>
        <end position="230"/>
    </location>
</feature>
<feature type="compositionally biased region" description="Low complexity" evidence="1">
    <location>
        <begin position="253"/>
        <end position="263"/>
    </location>
</feature>
<dbReference type="PANTHER" id="PTHR12398">
    <property type="entry name" value="PROTEIN PHOSPHATASE INHIBITOR"/>
    <property type="match status" value="1"/>
</dbReference>
<feature type="region of interest" description="Disordered" evidence="1">
    <location>
        <begin position="120"/>
        <end position="311"/>
    </location>
</feature>
<feature type="compositionally biased region" description="Acidic residues" evidence="1">
    <location>
        <begin position="264"/>
        <end position="275"/>
    </location>
</feature>
<feature type="compositionally biased region" description="Low complexity" evidence="1">
    <location>
        <begin position="207"/>
        <end position="216"/>
    </location>
</feature>
<proteinExistence type="predicted"/>
<dbReference type="OrthoDB" id="551302at2759"/>
<name>A0A9P6W3Y7_RHOMI</name>
<keyword evidence="3" id="KW-1185">Reference proteome</keyword>
<feature type="compositionally biased region" description="Polar residues" evidence="1">
    <location>
        <begin position="235"/>
        <end position="249"/>
    </location>
</feature>
<dbReference type="InterPro" id="IPR007062">
    <property type="entry name" value="PPI-2"/>
</dbReference>
<dbReference type="GO" id="GO:0009966">
    <property type="term" value="P:regulation of signal transduction"/>
    <property type="evidence" value="ECO:0007669"/>
    <property type="project" value="InterPro"/>
</dbReference>
<sequence length="311" mass="32765">MDVDQRTSPPARKPSHGSGIRPRGILKNAHHPASSSSGAGAGAGGTHHAGLAWDETNLSLNDLQKDSTMKITEPKTPYVRYNPETDEVMDLDQIPGISLGTTSYGTTAASPSAVANLLDARDPSRFVPHHHQHQHQPQTPAQEGGGAAPPVNHRRGSEGSEKMVRLERSASDLSKSHHHHPHDHANQSSSSEALTAAADGGHHQHAAPDVVVPAAVDSDDDDEDDADEESGACLQRSNTGGNSPRNEAGTTRMAMKQAAALLAQEDEDDDDDDENTDKAMANGAQPQQRDGMSAVPPPVPSLPNGMQTDAL</sequence>
<organism evidence="2 3">
    <name type="scientific">Rhodotorula mucilaginosa</name>
    <name type="common">Yeast</name>
    <name type="synonym">Rhodotorula rubra</name>
    <dbReference type="NCBI Taxonomy" id="5537"/>
    <lineage>
        <taxon>Eukaryota</taxon>
        <taxon>Fungi</taxon>
        <taxon>Dikarya</taxon>
        <taxon>Basidiomycota</taxon>
        <taxon>Pucciniomycotina</taxon>
        <taxon>Microbotryomycetes</taxon>
        <taxon>Sporidiobolales</taxon>
        <taxon>Sporidiobolaceae</taxon>
        <taxon>Rhodotorula</taxon>
    </lineage>
</organism>
<accession>A0A9P6W3Y7</accession>
<evidence type="ECO:0000256" key="1">
    <source>
        <dbReference type="SAM" id="MobiDB-lite"/>
    </source>
</evidence>